<dbReference type="GO" id="GO:0004553">
    <property type="term" value="F:hydrolase activity, hydrolyzing O-glycosyl compounds"/>
    <property type="evidence" value="ECO:0007669"/>
    <property type="project" value="TreeGrafter"/>
</dbReference>
<feature type="region of interest" description="Disordered" evidence="1">
    <location>
        <begin position="54"/>
        <end position="82"/>
    </location>
</feature>
<protein>
    <recommendedName>
        <fullName evidence="4">Asl1-like glycosyl hydrolase catalytic domain-containing protein</fullName>
    </recommendedName>
</protein>
<dbReference type="InterPro" id="IPR017853">
    <property type="entry name" value="GH"/>
</dbReference>
<dbReference type="PANTHER" id="PTHR12631">
    <property type="entry name" value="ALPHA-L-IDURONIDASE"/>
    <property type="match status" value="1"/>
</dbReference>
<proteinExistence type="predicted"/>
<evidence type="ECO:0000313" key="2">
    <source>
        <dbReference type="EMBL" id="CUS03020.2"/>
    </source>
</evidence>
<reference evidence="2" key="1">
    <citation type="submission" date="2016-01" db="EMBL/GenBank/DDBJ databases">
        <authorList>
            <person name="Mcilroy J.S."/>
            <person name="Karst M S."/>
            <person name="Albertsen M."/>
        </authorList>
    </citation>
    <scope>NUCLEOTIDE SEQUENCE</scope>
    <source>
        <strain evidence="2">Cfx-K</strain>
    </source>
</reference>
<dbReference type="Gene3D" id="3.20.20.80">
    <property type="entry name" value="Glycosidases"/>
    <property type="match status" value="1"/>
</dbReference>
<dbReference type="Proteomes" id="UP000215027">
    <property type="component" value="Chromosome I"/>
</dbReference>
<name>A0A160T3B9_9CHLR</name>
<evidence type="ECO:0000256" key="1">
    <source>
        <dbReference type="SAM" id="MobiDB-lite"/>
    </source>
</evidence>
<dbReference type="AlphaFoldDB" id="A0A160T3B9"/>
<sequence length="399" mass="43256">MQSRPIFLFIPPMTMKKAVPIRLCCVILVAWLASGCGLALFEPTPEPLVPTRTPAAGEAVAQSSTATAPAPTTAPAATPTPDAIPLLTAGEAAVLERIGIAGSLDHVEPAARLGLRAGQFTFWRVSPELPDAPGTAIWQTVRLGQIEEWAQWPAVQDEMARTLRDHPGGFWLIGNEPDVIWQDNATAEEYAAAYHDIYEFIKSRDPTAQVGAGGVSLPTPLRLAYLDNVLAAYRDRYGVALPADLWAVHLFVLREEAGSWGIDIPPGMDATSGALHEIADHGDLALMQGYVVAFRDWLAANGYSDKPLAVTEFGILLPEDYGFPPEFVQSYLVEAYEYFRTASGPTGLAADGGRLVQYAFWFSLYDDGEYPTGNLYDAERDALTPLGEVYRAYVDGLTP</sequence>
<feature type="compositionally biased region" description="Low complexity" evidence="1">
    <location>
        <begin position="65"/>
        <end position="81"/>
    </location>
</feature>
<dbReference type="InterPro" id="IPR051923">
    <property type="entry name" value="Glycosyl_Hydrolase_39"/>
</dbReference>
<evidence type="ECO:0000313" key="3">
    <source>
        <dbReference type="Proteomes" id="UP000215027"/>
    </source>
</evidence>
<accession>A0A160T3B9</accession>
<evidence type="ECO:0008006" key="4">
    <source>
        <dbReference type="Google" id="ProtNLM"/>
    </source>
</evidence>
<gene>
    <name evidence="2" type="ORF">CFX0092_A1142</name>
</gene>
<dbReference type="EMBL" id="LN890655">
    <property type="protein sequence ID" value="CUS03020.2"/>
    <property type="molecule type" value="Genomic_DNA"/>
</dbReference>
<dbReference type="KEGG" id="pbf:CFX0092_A1142"/>
<dbReference type="SUPFAM" id="SSF51445">
    <property type="entry name" value="(Trans)glycosidases"/>
    <property type="match status" value="1"/>
</dbReference>
<keyword evidence="3" id="KW-1185">Reference proteome</keyword>
<organism evidence="2 3">
    <name type="scientific">Candidatus Promineifilum breve</name>
    <dbReference type="NCBI Taxonomy" id="1806508"/>
    <lineage>
        <taxon>Bacteria</taxon>
        <taxon>Bacillati</taxon>
        <taxon>Chloroflexota</taxon>
        <taxon>Ardenticatenia</taxon>
        <taxon>Candidatus Promineifilales</taxon>
        <taxon>Candidatus Promineifilaceae</taxon>
        <taxon>Candidatus Promineifilum</taxon>
    </lineage>
</organism>
<dbReference type="PANTHER" id="PTHR12631:SF10">
    <property type="entry name" value="BETA-XYLOSIDASE-LIKE PROTEIN-RELATED"/>
    <property type="match status" value="1"/>
</dbReference>